<keyword evidence="1" id="KW-0812">Transmembrane</keyword>
<organism evidence="2 3">
    <name type="scientific">Romboutsia faecis</name>
    <dbReference type="NCBI Taxonomy" id="2764597"/>
    <lineage>
        <taxon>Bacteria</taxon>
        <taxon>Bacillati</taxon>
        <taxon>Bacillota</taxon>
        <taxon>Clostridia</taxon>
        <taxon>Peptostreptococcales</taxon>
        <taxon>Peptostreptococcaceae</taxon>
        <taxon>Romboutsia</taxon>
    </lineage>
</organism>
<dbReference type="RefSeq" id="WP_153926208.1">
    <property type="nucleotide sequence ID" value="NZ_JACRWE010000003.1"/>
</dbReference>
<feature type="transmembrane region" description="Helical" evidence="1">
    <location>
        <begin position="143"/>
        <end position="161"/>
    </location>
</feature>
<dbReference type="Proteomes" id="UP000609849">
    <property type="component" value="Unassembled WGS sequence"/>
</dbReference>
<protein>
    <submittedName>
        <fullName evidence="2">GntP family permease</fullName>
    </submittedName>
</protein>
<reference evidence="2 3" key="1">
    <citation type="submission" date="2020-08" db="EMBL/GenBank/DDBJ databases">
        <authorList>
            <person name="Liu C."/>
            <person name="Sun Q."/>
        </authorList>
    </citation>
    <scope>NUCLEOTIDE SEQUENCE [LARGE SCALE GENOMIC DNA]</scope>
    <source>
        <strain evidence="2 3">NSJ-18</strain>
    </source>
</reference>
<sequence length="461" mass="50081">MFSIIGLILSLSLIIYLAYKGYSTIITAPIVALLTVLIIGGDSSRHLMFTYTETYMNGFSSFVKNYFPIFLTGAIFARLMEEVGYAKSIAYFITKKLGNDKTILAVVLAGALLTYGGVSLFTVAFVLYPIANVLFKESNIPKRLIPGTIALGAFTFTMTALPGTPEIQNVIPMRYFKTDTFSAPLIGITASLLMLILGITWLTYRVKQANLNNEGYGTLNSDEGFDNNLNIPNIFISVMPIIIIFISNLFFSKIFYKHLVDGSYLNKYNLTLDSISGTWSVIISIFISILIILLVNMNKLKNLNKVLNEGISNSFLPLLSSSAIVGYGSVIKSLPIFITLQSLILNISSNPIISEALSVNIICGITASASGGLTITLDALAPTFITMSQSLNISPEVMHRIASLASGGLDTLPHNGAVITTLAICGLTHKDAYKDIFVTSVLIPIFVTALIVIITSFIYIT</sequence>
<feature type="transmembrane region" description="Helical" evidence="1">
    <location>
        <begin position="234"/>
        <end position="256"/>
    </location>
</feature>
<dbReference type="EMBL" id="JACRWE010000003">
    <property type="protein sequence ID" value="MBC5996667.1"/>
    <property type="molecule type" value="Genomic_DNA"/>
</dbReference>
<feature type="transmembrane region" description="Helical" evidence="1">
    <location>
        <begin position="102"/>
        <end position="131"/>
    </location>
</feature>
<keyword evidence="1" id="KW-0472">Membrane</keyword>
<feature type="transmembrane region" description="Helical" evidence="1">
    <location>
        <begin position="277"/>
        <end position="295"/>
    </location>
</feature>
<evidence type="ECO:0000256" key="1">
    <source>
        <dbReference type="SAM" id="Phobius"/>
    </source>
</evidence>
<name>A0ABR7JPJ1_9FIRM</name>
<dbReference type="PANTHER" id="PTHR30354">
    <property type="entry name" value="GNT FAMILY GLUCONATE TRANSPORTER"/>
    <property type="match status" value="1"/>
</dbReference>
<accession>A0ABR7JPJ1</accession>
<keyword evidence="3" id="KW-1185">Reference proteome</keyword>
<dbReference type="PANTHER" id="PTHR30354:SF7">
    <property type="entry name" value="BLL7963 PROTEIN"/>
    <property type="match status" value="1"/>
</dbReference>
<feature type="transmembrane region" description="Helical" evidence="1">
    <location>
        <begin position="181"/>
        <end position="204"/>
    </location>
</feature>
<feature type="transmembrane region" description="Helical" evidence="1">
    <location>
        <begin position="315"/>
        <end position="340"/>
    </location>
</feature>
<comment type="caution">
    <text evidence="2">The sequence shown here is derived from an EMBL/GenBank/DDBJ whole genome shotgun (WGS) entry which is preliminary data.</text>
</comment>
<dbReference type="Pfam" id="PF02447">
    <property type="entry name" value="GntP_permease"/>
    <property type="match status" value="1"/>
</dbReference>
<dbReference type="InterPro" id="IPR003474">
    <property type="entry name" value="Glcn_transporter"/>
</dbReference>
<evidence type="ECO:0000313" key="3">
    <source>
        <dbReference type="Proteomes" id="UP000609849"/>
    </source>
</evidence>
<keyword evidence="1" id="KW-1133">Transmembrane helix</keyword>
<feature type="transmembrane region" description="Helical" evidence="1">
    <location>
        <begin position="21"/>
        <end position="41"/>
    </location>
</feature>
<proteinExistence type="predicted"/>
<feature type="transmembrane region" description="Helical" evidence="1">
    <location>
        <begin position="61"/>
        <end position="81"/>
    </location>
</feature>
<feature type="transmembrane region" description="Helical" evidence="1">
    <location>
        <begin position="436"/>
        <end position="460"/>
    </location>
</feature>
<evidence type="ECO:0000313" key="2">
    <source>
        <dbReference type="EMBL" id="MBC5996667.1"/>
    </source>
</evidence>
<gene>
    <name evidence="2" type="ORF">H8923_07835</name>
</gene>